<dbReference type="AlphaFoldDB" id="A0A931CJ49"/>
<evidence type="ECO:0000313" key="3">
    <source>
        <dbReference type="Proteomes" id="UP000598146"/>
    </source>
</evidence>
<keyword evidence="3" id="KW-1185">Reference proteome</keyword>
<reference evidence="2" key="1">
    <citation type="submission" date="2020-11" db="EMBL/GenBank/DDBJ databases">
        <title>Isolation and identification of active actinomycetes.</title>
        <authorList>
            <person name="Sun X."/>
        </authorList>
    </citation>
    <scope>NUCLEOTIDE SEQUENCE</scope>
    <source>
        <strain evidence="2">NEAU-A11</strain>
    </source>
</reference>
<proteinExistence type="predicted"/>
<dbReference type="Proteomes" id="UP000598146">
    <property type="component" value="Unassembled WGS sequence"/>
</dbReference>
<organism evidence="2 3">
    <name type="scientific">Actinoplanes aureus</name>
    <dbReference type="NCBI Taxonomy" id="2792083"/>
    <lineage>
        <taxon>Bacteria</taxon>
        <taxon>Bacillati</taxon>
        <taxon>Actinomycetota</taxon>
        <taxon>Actinomycetes</taxon>
        <taxon>Micromonosporales</taxon>
        <taxon>Micromonosporaceae</taxon>
        <taxon>Actinoplanes</taxon>
    </lineage>
</organism>
<keyword evidence="1" id="KW-0732">Signal</keyword>
<feature type="signal peptide" evidence="1">
    <location>
        <begin position="1"/>
        <end position="26"/>
    </location>
</feature>
<sequence length="169" mass="17836">MRYRKITTLVASAAAVAAIMVGAAGAAAGPARTAEEPSVAAASCRGESCRGKNPVEQGCTGDQVVRVAGFGITVGPPKPGETPADVNLMYSPTCDAAWGHYWSNNPDENRTVRVEWLPPYGGLPGLNDSVGRTTVGPIEYDLPMVPWGHSIRICAQPDYNMSETCSGWR</sequence>
<comment type="caution">
    <text evidence="2">The sequence shown here is derived from an EMBL/GenBank/DDBJ whole genome shotgun (WGS) entry which is preliminary data.</text>
</comment>
<dbReference type="InterPro" id="IPR021224">
    <property type="entry name" value="DUF2690"/>
</dbReference>
<dbReference type="EMBL" id="JADQTO010000041">
    <property type="protein sequence ID" value="MBG0568627.1"/>
    <property type="molecule type" value="Genomic_DNA"/>
</dbReference>
<dbReference type="Pfam" id="PF10901">
    <property type="entry name" value="DUF2690"/>
    <property type="match status" value="1"/>
</dbReference>
<dbReference type="RefSeq" id="WP_196420395.1">
    <property type="nucleotide sequence ID" value="NZ_JADQTO010000041.1"/>
</dbReference>
<accession>A0A931CJ49</accession>
<evidence type="ECO:0000313" key="2">
    <source>
        <dbReference type="EMBL" id="MBG0568627.1"/>
    </source>
</evidence>
<protein>
    <submittedName>
        <fullName evidence="2">DUF2690 domain-containing protein</fullName>
    </submittedName>
</protein>
<evidence type="ECO:0000256" key="1">
    <source>
        <dbReference type="SAM" id="SignalP"/>
    </source>
</evidence>
<gene>
    <name evidence="2" type="ORF">I4J89_45120</name>
</gene>
<name>A0A931CJ49_9ACTN</name>
<feature type="chain" id="PRO_5037027519" evidence="1">
    <location>
        <begin position="27"/>
        <end position="169"/>
    </location>
</feature>